<gene>
    <name evidence="3" type="ORF">D5S18_19640</name>
</gene>
<dbReference type="PANTHER" id="PTHR11559">
    <property type="entry name" value="CARBOXYLESTERASE"/>
    <property type="match status" value="1"/>
</dbReference>
<keyword evidence="4" id="KW-1185">Reference proteome</keyword>
<name>A0A3A4KGQ0_9NOCA</name>
<evidence type="ECO:0000259" key="2">
    <source>
        <dbReference type="Pfam" id="PF00135"/>
    </source>
</evidence>
<reference evidence="3 4" key="1">
    <citation type="submission" date="2018-09" db="EMBL/GenBank/DDBJ databases">
        <title>YIM PH21274 draft genome.</title>
        <authorList>
            <person name="Miao C."/>
        </authorList>
    </citation>
    <scope>NUCLEOTIDE SEQUENCE [LARGE SCALE GENOMIC DNA]</scope>
    <source>
        <strain evidence="3 4">YIM PH 21724</strain>
    </source>
</reference>
<feature type="compositionally biased region" description="Basic residues" evidence="1">
    <location>
        <begin position="354"/>
        <end position="366"/>
    </location>
</feature>
<dbReference type="InterPro" id="IPR050309">
    <property type="entry name" value="Type-B_Carboxylest/Lipase"/>
</dbReference>
<dbReference type="OrthoDB" id="3199405at2"/>
<dbReference type="InterPro" id="IPR002018">
    <property type="entry name" value="CarbesteraseB"/>
</dbReference>
<evidence type="ECO:0000256" key="1">
    <source>
        <dbReference type="SAM" id="MobiDB-lite"/>
    </source>
</evidence>
<sequence length="514" mass="53264">MIVETAAGRVRGRVEGPVSVFRGIPYAAAPRWLAPTAAAPWTGVFDGTEFGPIAPQPASRLTVMGSFDLPQAEDCLSLNIWAPPGAGHPVLVFLHGGGFTTGSGRLDWYDGGELAALGDIVVVTVNYRLGALGYLASPGISDGNMGLLDQIAALAWVRENIAAFGGDPTEITAAGQSGGAYSLLAMLSTDRDRGLFARAILQSPPLGMAVRQPSDAAEKGRILWEESRIDPDDLERIRTAPVANLLAAQQSVASRFPGIEPPFHLVAAEGLVAADLLNPVAAHGIPIMMGTTAHEAAAFIPDDAAGIETVLRPADDPPGTLALPGTVAIQLRLVSLRFAVARLPLPRTALRTGHGHRLGRRAHARGRATTGTGRRGARALDRFHPARRPRLGCGHHPPLHPLTVGRAVSASVAPEQVGGDPFRLPLPQSPAVQGVAQAEIACDADGEDAEDRARGEQDGFARGARLGGRGDRVSGFVEPNGQGRTGFDDLGGRVVGGALGAVGGAPCHPGRGDG</sequence>
<organism evidence="3 4">
    <name type="scientific">Nocardia panacis</name>
    <dbReference type="NCBI Taxonomy" id="2340916"/>
    <lineage>
        <taxon>Bacteria</taxon>
        <taxon>Bacillati</taxon>
        <taxon>Actinomycetota</taxon>
        <taxon>Actinomycetes</taxon>
        <taxon>Mycobacteriales</taxon>
        <taxon>Nocardiaceae</taxon>
        <taxon>Nocardia</taxon>
    </lineage>
</organism>
<dbReference type="AlphaFoldDB" id="A0A3A4KGQ0"/>
<protein>
    <submittedName>
        <fullName evidence="3">Carboxylesterase/lipase family protein</fullName>
    </submittedName>
</protein>
<evidence type="ECO:0000313" key="4">
    <source>
        <dbReference type="Proteomes" id="UP000266677"/>
    </source>
</evidence>
<dbReference type="Pfam" id="PF00135">
    <property type="entry name" value="COesterase"/>
    <property type="match status" value="1"/>
</dbReference>
<dbReference type="Gene3D" id="3.40.50.1820">
    <property type="entry name" value="alpha/beta hydrolase"/>
    <property type="match status" value="1"/>
</dbReference>
<dbReference type="Proteomes" id="UP000266677">
    <property type="component" value="Unassembled WGS sequence"/>
</dbReference>
<feature type="region of interest" description="Disordered" evidence="1">
    <location>
        <begin position="354"/>
        <end position="376"/>
    </location>
</feature>
<dbReference type="SUPFAM" id="SSF53474">
    <property type="entry name" value="alpha/beta-Hydrolases"/>
    <property type="match status" value="1"/>
</dbReference>
<comment type="caution">
    <text evidence="3">The sequence shown here is derived from an EMBL/GenBank/DDBJ whole genome shotgun (WGS) entry which is preliminary data.</text>
</comment>
<dbReference type="EMBL" id="QZFU01000023">
    <property type="protein sequence ID" value="RJO73438.1"/>
    <property type="molecule type" value="Genomic_DNA"/>
</dbReference>
<evidence type="ECO:0000313" key="3">
    <source>
        <dbReference type="EMBL" id="RJO73438.1"/>
    </source>
</evidence>
<feature type="region of interest" description="Disordered" evidence="1">
    <location>
        <begin position="447"/>
        <end position="488"/>
    </location>
</feature>
<feature type="domain" description="Carboxylesterase type B" evidence="2">
    <location>
        <begin position="2"/>
        <end position="304"/>
    </location>
</feature>
<accession>A0A3A4KGQ0</accession>
<proteinExistence type="predicted"/>
<dbReference type="InterPro" id="IPR029058">
    <property type="entry name" value="AB_hydrolase_fold"/>
</dbReference>